<dbReference type="PANTHER" id="PTHR28012">
    <property type="entry name" value="NUCLEAR FUSION PROTEIN KAR5"/>
    <property type="match status" value="1"/>
</dbReference>
<keyword evidence="4 11" id="KW-0812">Transmembrane</keyword>
<dbReference type="PANTHER" id="PTHR28012:SF1">
    <property type="entry name" value="NUCLEAR FUSION PROTEIN KAR5"/>
    <property type="match status" value="1"/>
</dbReference>
<dbReference type="Proteomes" id="UP000267821">
    <property type="component" value="Unassembled WGS sequence"/>
</dbReference>
<keyword evidence="8 11" id="KW-0472">Membrane</keyword>
<keyword evidence="9" id="KW-0325">Glycoprotein</keyword>
<dbReference type="EMBL" id="ML121541">
    <property type="protein sequence ID" value="RPB24528.1"/>
    <property type="molecule type" value="Genomic_DNA"/>
</dbReference>
<feature type="chain" id="PRO_5018058302" description="Karyogamy protein 5" evidence="13">
    <location>
        <begin position="19"/>
        <end position="532"/>
    </location>
</feature>
<keyword evidence="10 11" id="KW-0539">Nucleus</keyword>
<evidence type="ECO:0000256" key="11">
    <source>
        <dbReference type="RuleBase" id="RU368082"/>
    </source>
</evidence>
<evidence type="ECO:0000256" key="10">
    <source>
        <dbReference type="ARBA" id="ARBA00023242"/>
    </source>
</evidence>
<evidence type="ECO:0000256" key="9">
    <source>
        <dbReference type="ARBA" id="ARBA00023180"/>
    </source>
</evidence>
<keyword evidence="3 11" id="KW-0415">Karyogamy</keyword>
<sequence length="532" mass="58859">MFLCQVLVLNFILLQVPAVRSSGSAWSFLTSSSTKPNGIVAGVLPSVSDPYLSKGTEPSHHEALRLLKALGSRSSCHSEATSSLLVDCVALEGDVLDVNVKISYAVRLAICEFKSTGVSYPSECKTLGSVGSGAYKATPARQKCIKKLEEKPQHWTTLSNNIQNAVVLCAAARHEIDKEELLSLHINITKIQQGLFNAVHTQLNEAWEALQAKRMWDAEVKASQQDTLDTLHQLKESVINVLRGSNDKASSIIEELAKQLQLAKESSNVLSDELKKSIQTLTESMAEILLKIPIAWNQMEASTREMANGQIGSLQQSGRLAQQLQDSLELSKAFMVDNLEISMGHLSATVSFTSLSSSYSNLKSTEYELTSSLQLQQSLHNQMLSSIEKASETTDHFMAALAFAMATALMNESYYLNNNSTTHREEPRLVVEPELPMAMTKSSQIPLHVRAWVWFVVIVGGFTLLAFYFNGYCRYWGGRKASLSRFPLPYHLSGPTKTLIYNPGIPSENHRHPLTQQELGGPRRRINDICIF</sequence>
<protein>
    <recommendedName>
        <fullName evidence="16">Karyogamy protein 5</fullName>
    </recommendedName>
</protein>
<dbReference type="AlphaFoldDB" id="A0A3N4LS70"/>
<evidence type="ECO:0000313" key="15">
    <source>
        <dbReference type="Proteomes" id="UP000267821"/>
    </source>
</evidence>
<evidence type="ECO:0000256" key="12">
    <source>
        <dbReference type="SAM" id="Coils"/>
    </source>
</evidence>
<dbReference type="GO" id="GO:0005789">
    <property type="term" value="C:endoplasmic reticulum membrane"/>
    <property type="evidence" value="ECO:0007669"/>
    <property type="project" value="UniProtKB-SubCell"/>
</dbReference>
<evidence type="ECO:0000256" key="7">
    <source>
        <dbReference type="ARBA" id="ARBA00022989"/>
    </source>
</evidence>
<comment type="subcellular location">
    <subcellularLocation>
        <location evidence="11">Endoplasmic reticulum membrane</location>
    </subcellularLocation>
    <subcellularLocation>
        <location evidence="11">Nucleus membrane</location>
    </subcellularLocation>
</comment>
<evidence type="ECO:0000313" key="14">
    <source>
        <dbReference type="EMBL" id="RPB24528.1"/>
    </source>
</evidence>
<accession>A0A3N4LS70</accession>
<dbReference type="GO" id="GO:0048288">
    <property type="term" value="P:nuclear membrane fusion involved in karyogamy"/>
    <property type="evidence" value="ECO:0007669"/>
    <property type="project" value="UniProtKB-UniRule"/>
</dbReference>
<comment type="similarity">
    <text evidence="2 11">Belongs to the KAR5 family.</text>
</comment>
<evidence type="ECO:0000256" key="13">
    <source>
        <dbReference type="SAM" id="SignalP"/>
    </source>
</evidence>
<feature type="coiled-coil region" evidence="12">
    <location>
        <begin position="246"/>
        <end position="273"/>
    </location>
</feature>
<gene>
    <name evidence="14" type="ORF">L211DRAFT_848836</name>
</gene>
<dbReference type="FunCoup" id="A0A3N4LS70">
    <property type="interactions" value="20"/>
</dbReference>
<dbReference type="GO" id="GO:0000742">
    <property type="term" value="P:karyogamy involved in conjugation with cellular fusion"/>
    <property type="evidence" value="ECO:0007669"/>
    <property type="project" value="UniProtKB-UniRule"/>
</dbReference>
<evidence type="ECO:0000256" key="3">
    <source>
        <dbReference type="ARBA" id="ARBA00022459"/>
    </source>
</evidence>
<feature type="signal peptide" evidence="13">
    <location>
        <begin position="1"/>
        <end position="18"/>
    </location>
</feature>
<dbReference type="InterPro" id="IPR007292">
    <property type="entry name" value="Nuclear_fusion_Kar5"/>
</dbReference>
<reference evidence="14 15" key="1">
    <citation type="journal article" date="2018" name="Nat. Ecol. Evol.">
        <title>Pezizomycetes genomes reveal the molecular basis of ectomycorrhizal truffle lifestyle.</title>
        <authorList>
            <person name="Murat C."/>
            <person name="Payen T."/>
            <person name="Noel B."/>
            <person name="Kuo A."/>
            <person name="Morin E."/>
            <person name="Chen J."/>
            <person name="Kohler A."/>
            <person name="Krizsan K."/>
            <person name="Balestrini R."/>
            <person name="Da Silva C."/>
            <person name="Montanini B."/>
            <person name="Hainaut M."/>
            <person name="Levati E."/>
            <person name="Barry K.W."/>
            <person name="Belfiori B."/>
            <person name="Cichocki N."/>
            <person name="Clum A."/>
            <person name="Dockter R.B."/>
            <person name="Fauchery L."/>
            <person name="Guy J."/>
            <person name="Iotti M."/>
            <person name="Le Tacon F."/>
            <person name="Lindquist E.A."/>
            <person name="Lipzen A."/>
            <person name="Malagnac F."/>
            <person name="Mello A."/>
            <person name="Molinier V."/>
            <person name="Miyauchi S."/>
            <person name="Poulain J."/>
            <person name="Riccioni C."/>
            <person name="Rubini A."/>
            <person name="Sitrit Y."/>
            <person name="Splivallo R."/>
            <person name="Traeger S."/>
            <person name="Wang M."/>
            <person name="Zifcakova L."/>
            <person name="Wipf D."/>
            <person name="Zambonelli A."/>
            <person name="Paolocci F."/>
            <person name="Nowrousian M."/>
            <person name="Ottonello S."/>
            <person name="Baldrian P."/>
            <person name="Spatafora J.W."/>
            <person name="Henrissat B."/>
            <person name="Nagy L.G."/>
            <person name="Aury J.M."/>
            <person name="Wincker P."/>
            <person name="Grigoriev I.V."/>
            <person name="Bonfante P."/>
            <person name="Martin F.M."/>
        </authorList>
    </citation>
    <scope>NUCLEOTIDE SEQUENCE [LARGE SCALE GENOMIC DNA]</scope>
    <source>
        <strain evidence="14 15">ATCC MYA-4762</strain>
    </source>
</reference>
<keyword evidence="15" id="KW-1185">Reference proteome</keyword>
<dbReference type="GO" id="GO:0031965">
    <property type="term" value="C:nuclear membrane"/>
    <property type="evidence" value="ECO:0007669"/>
    <property type="project" value="UniProtKB-SubCell"/>
</dbReference>
<organism evidence="14 15">
    <name type="scientific">Terfezia boudieri ATCC MYA-4762</name>
    <dbReference type="NCBI Taxonomy" id="1051890"/>
    <lineage>
        <taxon>Eukaryota</taxon>
        <taxon>Fungi</taxon>
        <taxon>Dikarya</taxon>
        <taxon>Ascomycota</taxon>
        <taxon>Pezizomycotina</taxon>
        <taxon>Pezizomycetes</taxon>
        <taxon>Pezizales</taxon>
        <taxon>Pezizaceae</taxon>
        <taxon>Terfezia</taxon>
    </lineage>
</organism>
<keyword evidence="12" id="KW-0175">Coiled coil</keyword>
<keyword evidence="7 11" id="KW-1133">Transmembrane helix</keyword>
<feature type="transmembrane region" description="Helical" evidence="11">
    <location>
        <begin position="451"/>
        <end position="470"/>
    </location>
</feature>
<evidence type="ECO:0000256" key="2">
    <source>
        <dbReference type="ARBA" id="ARBA00010473"/>
    </source>
</evidence>
<dbReference type="Pfam" id="PF04163">
    <property type="entry name" value="Tht1"/>
    <property type="match status" value="1"/>
</dbReference>
<evidence type="ECO:0000256" key="1">
    <source>
        <dbReference type="ARBA" id="ARBA00003389"/>
    </source>
</evidence>
<dbReference type="OrthoDB" id="5311848at2759"/>
<dbReference type="InParanoid" id="A0A3N4LS70"/>
<evidence type="ECO:0000256" key="8">
    <source>
        <dbReference type="ARBA" id="ARBA00023136"/>
    </source>
</evidence>
<keyword evidence="5 11" id="KW-0732">Signal</keyword>
<evidence type="ECO:0000256" key="4">
    <source>
        <dbReference type="ARBA" id="ARBA00022692"/>
    </source>
</evidence>
<name>A0A3N4LS70_9PEZI</name>
<keyword evidence="6 11" id="KW-0256">Endoplasmic reticulum</keyword>
<comment type="function">
    <text evidence="1 11">Required for nuclear membrane fusion during karyogamy.</text>
</comment>
<evidence type="ECO:0000256" key="5">
    <source>
        <dbReference type="ARBA" id="ARBA00022729"/>
    </source>
</evidence>
<evidence type="ECO:0008006" key="16">
    <source>
        <dbReference type="Google" id="ProtNLM"/>
    </source>
</evidence>
<proteinExistence type="inferred from homology"/>
<evidence type="ECO:0000256" key="6">
    <source>
        <dbReference type="ARBA" id="ARBA00022824"/>
    </source>
</evidence>